<comment type="pathway">
    <text evidence="2">Energy metabolism; oxidative phosphorylation.</text>
</comment>
<evidence type="ECO:0000256" key="4">
    <source>
        <dbReference type="ARBA" id="ARBA00022692"/>
    </source>
</evidence>
<keyword evidence="9" id="KW-0496">Mitochondrion</keyword>
<dbReference type="STRING" id="1408163.A0A0F4YSD5"/>
<evidence type="ECO:0000256" key="11">
    <source>
        <dbReference type="SAM" id="MobiDB-lite"/>
    </source>
</evidence>
<dbReference type="PANTHER" id="PTHR10707:SF10">
    <property type="entry name" value="CYTOCHROME C OXIDASE SUBUNIT 4"/>
    <property type="match status" value="1"/>
</dbReference>
<keyword evidence="8 12" id="KW-0560">Oxidoreductase</keyword>
<keyword evidence="6" id="KW-0809">Transit peptide</keyword>
<dbReference type="Pfam" id="PF02936">
    <property type="entry name" value="COX4"/>
    <property type="match status" value="1"/>
</dbReference>
<keyword evidence="5" id="KW-0999">Mitochondrion inner membrane</keyword>
<feature type="region of interest" description="Disordered" evidence="11">
    <location>
        <begin position="167"/>
        <end position="194"/>
    </location>
</feature>
<dbReference type="OrthoDB" id="186013at2759"/>
<evidence type="ECO:0000313" key="12">
    <source>
        <dbReference type="EMBL" id="KKA21182.1"/>
    </source>
</evidence>
<evidence type="ECO:0000313" key="13">
    <source>
        <dbReference type="Proteomes" id="UP000053958"/>
    </source>
</evidence>
<dbReference type="GO" id="GO:0016491">
    <property type="term" value="F:oxidoreductase activity"/>
    <property type="evidence" value="ECO:0007669"/>
    <property type="project" value="UniProtKB-KW"/>
</dbReference>
<keyword evidence="7" id="KW-1133">Transmembrane helix</keyword>
<evidence type="ECO:0000256" key="2">
    <source>
        <dbReference type="ARBA" id="ARBA00004673"/>
    </source>
</evidence>
<dbReference type="RefSeq" id="XP_013327794.1">
    <property type="nucleotide sequence ID" value="XM_013472340.1"/>
</dbReference>
<dbReference type="GeneID" id="25317130"/>
<keyword evidence="10" id="KW-0472">Membrane</keyword>
<evidence type="ECO:0000256" key="1">
    <source>
        <dbReference type="ARBA" id="ARBA00004434"/>
    </source>
</evidence>
<gene>
    <name evidence="12" type="ORF">T310_4783</name>
</gene>
<dbReference type="PANTHER" id="PTHR10707">
    <property type="entry name" value="CYTOCHROME C OXIDASE SUBUNIT IV"/>
    <property type="match status" value="1"/>
</dbReference>
<dbReference type="GO" id="GO:0006123">
    <property type="term" value="P:mitochondrial electron transport, cytochrome c to oxygen"/>
    <property type="evidence" value="ECO:0007669"/>
    <property type="project" value="InterPro"/>
</dbReference>
<dbReference type="GO" id="GO:0005743">
    <property type="term" value="C:mitochondrial inner membrane"/>
    <property type="evidence" value="ECO:0007669"/>
    <property type="project" value="UniProtKB-SubCell"/>
</dbReference>
<dbReference type="InterPro" id="IPR036639">
    <property type="entry name" value="Cyt_c_oxidase_su4_sf"/>
</dbReference>
<reference evidence="12 13" key="1">
    <citation type="submission" date="2015-04" db="EMBL/GenBank/DDBJ databases">
        <authorList>
            <person name="Heijne W.H."/>
            <person name="Fedorova N.D."/>
            <person name="Nierman W.C."/>
            <person name="Vollebregt A.W."/>
            <person name="Zhao Z."/>
            <person name="Wu L."/>
            <person name="Kumar M."/>
            <person name="Stam H."/>
            <person name="van den Berg M.A."/>
            <person name="Pel H.J."/>
        </authorList>
    </citation>
    <scope>NUCLEOTIDE SEQUENCE [LARGE SCALE GENOMIC DNA]</scope>
    <source>
        <strain evidence="12 13">CBS 393.64</strain>
    </source>
</reference>
<evidence type="ECO:0000256" key="9">
    <source>
        <dbReference type="ARBA" id="ARBA00023128"/>
    </source>
</evidence>
<dbReference type="Proteomes" id="UP000053958">
    <property type="component" value="Unassembled WGS sequence"/>
</dbReference>
<evidence type="ECO:0000256" key="10">
    <source>
        <dbReference type="ARBA" id="ARBA00023136"/>
    </source>
</evidence>
<proteinExistence type="inferred from homology"/>
<comment type="caution">
    <text evidence="12">The sequence shown here is derived from an EMBL/GenBank/DDBJ whole genome shotgun (WGS) entry which is preliminary data.</text>
</comment>
<dbReference type="Gene3D" id="1.10.442.10">
    <property type="entry name" value="Cytochrome c oxidase subunit IV"/>
    <property type="match status" value="1"/>
</dbReference>
<dbReference type="GO" id="GO:0045277">
    <property type="term" value="C:respiratory chain complex IV"/>
    <property type="evidence" value="ECO:0007669"/>
    <property type="project" value="InterPro"/>
</dbReference>
<evidence type="ECO:0000256" key="5">
    <source>
        <dbReference type="ARBA" id="ARBA00022792"/>
    </source>
</evidence>
<comment type="similarity">
    <text evidence="3">Belongs to the cytochrome c oxidase IV family.</text>
</comment>
<comment type="subcellular location">
    <subcellularLocation>
        <location evidence="1">Mitochondrion inner membrane</location>
        <topology evidence="1">Single-pass membrane protein</topology>
    </subcellularLocation>
</comment>
<accession>A0A0F4YSD5</accession>
<dbReference type="InterPro" id="IPR004203">
    <property type="entry name" value="Cyt_c_oxidase_su4_fam"/>
</dbReference>
<dbReference type="AlphaFoldDB" id="A0A0F4YSD5"/>
<keyword evidence="13" id="KW-1185">Reference proteome</keyword>
<sequence length="194" mass="21497">MFLRSVARAAARSSFSPAVRSSTTPMACVNARSQIQSKLLASQQTRFASSEHAIANPVLSGIEQRWESMPPQEQAELRRRPVRITASEPNNRLLVADGWLAYWIAFGPHGPRAEPPKGEGWKILIKVAQLFAVSLTLFAITRAFARDPPRTMTKEWQEASNEYAKREKIEPITGISSEGYSGRGYVQSGPAKTQ</sequence>
<protein>
    <submittedName>
        <fullName evidence="12">Cytochrome-c oxidase</fullName>
        <ecNumber evidence="12">1.9.3.1</ecNumber>
    </submittedName>
</protein>
<name>A0A0F4YSD5_RASE3</name>
<keyword evidence="4" id="KW-0812">Transmembrane</keyword>
<dbReference type="EC" id="1.9.3.1" evidence="12"/>
<evidence type="ECO:0000256" key="8">
    <source>
        <dbReference type="ARBA" id="ARBA00023002"/>
    </source>
</evidence>
<organism evidence="12 13">
    <name type="scientific">Rasamsonia emersonii (strain ATCC 16479 / CBS 393.64 / IMI 116815)</name>
    <dbReference type="NCBI Taxonomy" id="1408163"/>
    <lineage>
        <taxon>Eukaryota</taxon>
        <taxon>Fungi</taxon>
        <taxon>Dikarya</taxon>
        <taxon>Ascomycota</taxon>
        <taxon>Pezizomycotina</taxon>
        <taxon>Eurotiomycetes</taxon>
        <taxon>Eurotiomycetidae</taxon>
        <taxon>Eurotiales</taxon>
        <taxon>Trichocomaceae</taxon>
        <taxon>Rasamsonia</taxon>
    </lineage>
</organism>
<evidence type="ECO:0000256" key="6">
    <source>
        <dbReference type="ARBA" id="ARBA00022946"/>
    </source>
</evidence>
<evidence type="ECO:0000256" key="3">
    <source>
        <dbReference type="ARBA" id="ARBA00008135"/>
    </source>
</evidence>
<dbReference type="SUPFAM" id="SSF81406">
    <property type="entry name" value="Mitochondrial cytochrome c oxidase subunit IV"/>
    <property type="match status" value="1"/>
</dbReference>
<dbReference type="EMBL" id="LASV01000196">
    <property type="protein sequence ID" value="KKA21182.1"/>
    <property type="molecule type" value="Genomic_DNA"/>
</dbReference>
<evidence type="ECO:0000256" key="7">
    <source>
        <dbReference type="ARBA" id="ARBA00022989"/>
    </source>
</evidence>